<sequence length="43" mass="4974">MTCFFILLRFFTNHSQERSLPLWGLLSSCLVSLPMGCYALVFM</sequence>
<feature type="transmembrane region" description="Helical" evidence="1">
    <location>
        <begin position="20"/>
        <end position="41"/>
    </location>
</feature>
<protein>
    <submittedName>
        <fullName evidence="2">Uncharacterized protein</fullName>
    </submittedName>
</protein>
<keyword evidence="1" id="KW-0472">Membrane</keyword>
<evidence type="ECO:0000313" key="2">
    <source>
        <dbReference type="EMBL" id="EJW97965.1"/>
    </source>
</evidence>
<name>J9CDB7_9ZZZZ</name>
<comment type="caution">
    <text evidence="2">The sequence shown here is derived from an EMBL/GenBank/DDBJ whole genome shotgun (WGS) entry which is preliminary data.</text>
</comment>
<gene>
    <name evidence="2" type="ORF">EVA_13928</name>
</gene>
<accession>J9CDB7</accession>
<evidence type="ECO:0000256" key="1">
    <source>
        <dbReference type="SAM" id="Phobius"/>
    </source>
</evidence>
<keyword evidence="1" id="KW-1133">Transmembrane helix</keyword>
<keyword evidence="1" id="KW-0812">Transmembrane</keyword>
<organism evidence="2">
    <name type="scientific">gut metagenome</name>
    <dbReference type="NCBI Taxonomy" id="749906"/>
    <lineage>
        <taxon>unclassified sequences</taxon>
        <taxon>metagenomes</taxon>
        <taxon>organismal metagenomes</taxon>
    </lineage>
</organism>
<reference evidence="2" key="1">
    <citation type="journal article" date="2012" name="PLoS ONE">
        <title>Gene sets for utilization of primary and secondary nutrition supplies in the distal gut of endangered iberian lynx.</title>
        <authorList>
            <person name="Alcaide M."/>
            <person name="Messina E."/>
            <person name="Richter M."/>
            <person name="Bargiela R."/>
            <person name="Peplies J."/>
            <person name="Huws S.A."/>
            <person name="Newbold C.J."/>
            <person name="Golyshin P.N."/>
            <person name="Simon M.A."/>
            <person name="Lopez G."/>
            <person name="Yakimov M.M."/>
            <person name="Ferrer M."/>
        </authorList>
    </citation>
    <scope>NUCLEOTIDE SEQUENCE</scope>
</reference>
<proteinExistence type="predicted"/>
<dbReference type="EMBL" id="AMCI01004502">
    <property type="protein sequence ID" value="EJW97965.1"/>
    <property type="molecule type" value="Genomic_DNA"/>
</dbReference>
<dbReference type="AlphaFoldDB" id="J9CDB7"/>